<dbReference type="OrthoDB" id="9802676at2"/>
<comment type="catalytic activity">
    <reaction evidence="7 8">
        <text>adenosine(34) in tRNA + H2O + H(+) = inosine(34) in tRNA + NH4(+)</text>
        <dbReference type="Rhea" id="RHEA:43168"/>
        <dbReference type="Rhea" id="RHEA-COMP:10373"/>
        <dbReference type="Rhea" id="RHEA-COMP:10374"/>
        <dbReference type="ChEBI" id="CHEBI:15377"/>
        <dbReference type="ChEBI" id="CHEBI:15378"/>
        <dbReference type="ChEBI" id="CHEBI:28938"/>
        <dbReference type="ChEBI" id="CHEBI:74411"/>
        <dbReference type="ChEBI" id="CHEBI:82852"/>
        <dbReference type="EC" id="3.5.4.33"/>
    </reaction>
</comment>
<dbReference type="eggNOG" id="COG0590">
    <property type="taxonomic scope" value="Bacteria"/>
</dbReference>
<feature type="active site" description="Proton donor" evidence="8">
    <location>
        <position position="56"/>
    </location>
</feature>
<keyword evidence="6 8" id="KW-0862">Zinc</keyword>
<dbReference type="EC" id="3.5.4.33" evidence="8"/>
<dbReference type="PROSITE" id="PS00903">
    <property type="entry name" value="CYT_DCMP_DEAMINASES_1"/>
    <property type="match status" value="1"/>
</dbReference>
<dbReference type="STRING" id="1183438.GKIL_2909"/>
<dbReference type="EMBL" id="CP003587">
    <property type="protein sequence ID" value="AGY59155.1"/>
    <property type="molecule type" value="Genomic_DNA"/>
</dbReference>
<name>U5QN95_GLOK1</name>
<dbReference type="PATRIC" id="fig|1183438.3.peg.2868"/>
<dbReference type="InterPro" id="IPR016192">
    <property type="entry name" value="APOBEC/CMP_deaminase_Zn-bd"/>
</dbReference>
<evidence type="ECO:0000256" key="2">
    <source>
        <dbReference type="ARBA" id="ARBA00011738"/>
    </source>
</evidence>
<dbReference type="InterPro" id="IPR028883">
    <property type="entry name" value="tRNA_aden_deaminase"/>
</dbReference>
<comment type="function">
    <text evidence="8">Catalyzes the deamination of adenosine to inosine at the wobble position 34 of tRNA(Arg2).</text>
</comment>
<evidence type="ECO:0000256" key="4">
    <source>
        <dbReference type="ARBA" id="ARBA00022723"/>
    </source>
</evidence>
<dbReference type="Proteomes" id="UP000017396">
    <property type="component" value="Chromosome"/>
</dbReference>
<keyword evidence="5 8" id="KW-0378">Hydrolase</keyword>
<evidence type="ECO:0000256" key="7">
    <source>
        <dbReference type="ARBA" id="ARBA00048045"/>
    </source>
</evidence>
<dbReference type="SUPFAM" id="SSF53927">
    <property type="entry name" value="Cytidine deaminase-like"/>
    <property type="match status" value="1"/>
</dbReference>
<keyword evidence="4 8" id="KW-0479">Metal-binding</keyword>
<evidence type="ECO:0000256" key="1">
    <source>
        <dbReference type="ARBA" id="ARBA00010669"/>
    </source>
</evidence>
<gene>
    <name evidence="8 10" type="primary">tadA</name>
    <name evidence="10" type="ORF">GKIL_2909</name>
</gene>
<dbReference type="PANTHER" id="PTHR11079">
    <property type="entry name" value="CYTOSINE DEAMINASE FAMILY MEMBER"/>
    <property type="match status" value="1"/>
</dbReference>
<dbReference type="GO" id="GO:0002100">
    <property type="term" value="P:tRNA wobble adenosine to inosine editing"/>
    <property type="evidence" value="ECO:0007669"/>
    <property type="project" value="UniProtKB-UniRule"/>
</dbReference>
<dbReference type="PANTHER" id="PTHR11079:SF202">
    <property type="entry name" value="TRNA-SPECIFIC ADENOSINE DEAMINASE"/>
    <property type="match status" value="1"/>
</dbReference>
<dbReference type="PROSITE" id="PS51747">
    <property type="entry name" value="CYT_DCMP_DEAMINASES_2"/>
    <property type="match status" value="1"/>
</dbReference>
<evidence type="ECO:0000256" key="3">
    <source>
        <dbReference type="ARBA" id="ARBA00022694"/>
    </source>
</evidence>
<dbReference type="InterPro" id="IPR016193">
    <property type="entry name" value="Cytidine_deaminase-like"/>
</dbReference>
<dbReference type="InterPro" id="IPR002125">
    <property type="entry name" value="CMP_dCMP_dom"/>
</dbReference>
<proteinExistence type="inferred from homology"/>
<dbReference type="FunFam" id="3.40.140.10:FF:000005">
    <property type="entry name" value="tRNA-specific adenosine deaminase"/>
    <property type="match status" value="1"/>
</dbReference>
<evidence type="ECO:0000259" key="9">
    <source>
        <dbReference type="PROSITE" id="PS51747"/>
    </source>
</evidence>
<dbReference type="GO" id="GO:0052717">
    <property type="term" value="F:tRNA-specific adenosine-34 deaminase activity"/>
    <property type="evidence" value="ECO:0007669"/>
    <property type="project" value="UniProtKB-UniRule"/>
</dbReference>
<evidence type="ECO:0000256" key="5">
    <source>
        <dbReference type="ARBA" id="ARBA00022801"/>
    </source>
</evidence>
<dbReference type="NCBIfam" id="NF008113">
    <property type="entry name" value="PRK10860.1"/>
    <property type="match status" value="1"/>
</dbReference>
<evidence type="ECO:0000256" key="8">
    <source>
        <dbReference type="HAMAP-Rule" id="MF_00972"/>
    </source>
</evidence>
<organism evidence="10 11">
    <name type="scientific">Gloeobacter kilaueensis (strain ATCC BAA-2537 / CCAP 1431/1 / ULC 316 / JS1)</name>
    <dbReference type="NCBI Taxonomy" id="1183438"/>
    <lineage>
        <taxon>Bacteria</taxon>
        <taxon>Bacillati</taxon>
        <taxon>Cyanobacteriota</taxon>
        <taxon>Cyanophyceae</taxon>
        <taxon>Gloeobacterales</taxon>
        <taxon>Gloeobacteraceae</taxon>
        <taxon>Gloeobacter</taxon>
    </lineage>
</organism>
<evidence type="ECO:0000313" key="10">
    <source>
        <dbReference type="EMBL" id="AGY59155.1"/>
    </source>
</evidence>
<reference evidence="10 11" key="1">
    <citation type="journal article" date="2013" name="PLoS ONE">
        <title>Cultivation and Complete Genome Sequencing of Gloeobacter kilaueensis sp. nov., from a Lava Cave in Kilauea Caldera, Hawai'i.</title>
        <authorList>
            <person name="Saw J.H."/>
            <person name="Schatz M."/>
            <person name="Brown M.V."/>
            <person name="Kunkel D.D."/>
            <person name="Foster J.S."/>
            <person name="Shick H."/>
            <person name="Christensen S."/>
            <person name="Hou S."/>
            <person name="Wan X."/>
            <person name="Donachie S.P."/>
        </authorList>
    </citation>
    <scope>NUCLEOTIDE SEQUENCE [LARGE SCALE GENOMIC DNA]</scope>
    <source>
        <strain evidence="11">JS</strain>
    </source>
</reference>
<comment type="cofactor">
    <cofactor evidence="8">
        <name>Zn(2+)</name>
        <dbReference type="ChEBI" id="CHEBI:29105"/>
    </cofactor>
    <text evidence="8">Binds 1 zinc ion per subunit.</text>
</comment>
<dbReference type="KEGG" id="glj:GKIL_2909"/>
<comment type="similarity">
    <text evidence="1">Belongs to the cytidine and deoxycytidylate deaminase family. ADAT2 subfamily.</text>
</comment>
<dbReference type="AlphaFoldDB" id="U5QN95"/>
<sequence length="152" mass="16179">MKSHSEWMGLALQLARQAGAEGEVPVGALVVGADGALIAAGANRRERDCDPTAHAEVVAMRLAGQKLGAWRLTGCTLYVTLEPCAMCTGALLQARVERLVYGADDPKAGAIASVYNLPESPGSFHRLEVIAGIEEAACCQLLTDWFAQRRTR</sequence>
<dbReference type="GO" id="GO:0008270">
    <property type="term" value="F:zinc ion binding"/>
    <property type="evidence" value="ECO:0007669"/>
    <property type="project" value="UniProtKB-UniRule"/>
</dbReference>
<comment type="subunit">
    <text evidence="2 8">Homodimer.</text>
</comment>
<dbReference type="CDD" id="cd01285">
    <property type="entry name" value="nucleoside_deaminase"/>
    <property type="match status" value="1"/>
</dbReference>
<protein>
    <recommendedName>
        <fullName evidence="8">tRNA-specific adenosine deaminase</fullName>
        <ecNumber evidence="8">3.5.4.33</ecNumber>
    </recommendedName>
</protein>
<feature type="binding site" evidence="8">
    <location>
        <position position="87"/>
    </location>
    <ligand>
        <name>Zn(2+)</name>
        <dbReference type="ChEBI" id="CHEBI:29105"/>
        <note>catalytic</note>
    </ligand>
</feature>
<dbReference type="Gene3D" id="3.40.140.10">
    <property type="entry name" value="Cytidine Deaminase, domain 2"/>
    <property type="match status" value="1"/>
</dbReference>
<dbReference type="HAMAP" id="MF_00972">
    <property type="entry name" value="tRNA_aden_deaminase"/>
    <property type="match status" value="1"/>
</dbReference>
<feature type="binding site" evidence="8">
    <location>
        <position position="84"/>
    </location>
    <ligand>
        <name>Zn(2+)</name>
        <dbReference type="ChEBI" id="CHEBI:29105"/>
        <note>catalytic</note>
    </ligand>
</feature>
<dbReference type="Pfam" id="PF00383">
    <property type="entry name" value="dCMP_cyt_deam_1"/>
    <property type="match status" value="1"/>
</dbReference>
<keyword evidence="11" id="KW-1185">Reference proteome</keyword>
<feature type="binding site" evidence="8">
    <location>
        <position position="54"/>
    </location>
    <ligand>
        <name>Zn(2+)</name>
        <dbReference type="ChEBI" id="CHEBI:29105"/>
        <note>catalytic</note>
    </ligand>
</feature>
<keyword evidence="3 8" id="KW-0819">tRNA processing</keyword>
<dbReference type="HOGENOM" id="CLU_025810_3_2_3"/>
<accession>U5QN95</accession>
<dbReference type="RefSeq" id="WP_023174386.1">
    <property type="nucleotide sequence ID" value="NC_022600.1"/>
</dbReference>
<feature type="domain" description="CMP/dCMP-type deaminase" evidence="9">
    <location>
        <begin position="2"/>
        <end position="127"/>
    </location>
</feature>
<evidence type="ECO:0000256" key="6">
    <source>
        <dbReference type="ARBA" id="ARBA00022833"/>
    </source>
</evidence>
<evidence type="ECO:0000313" key="11">
    <source>
        <dbReference type="Proteomes" id="UP000017396"/>
    </source>
</evidence>